<dbReference type="RefSeq" id="WP_268751507.1">
    <property type="nucleotide sequence ID" value="NZ_JAPRFQ010000001.1"/>
</dbReference>
<dbReference type="InterPro" id="IPR001034">
    <property type="entry name" value="DeoR_HTH"/>
</dbReference>
<dbReference type="InterPro" id="IPR018356">
    <property type="entry name" value="Tscrpt_reg_HTH_DeoR_CS"/>
</dbReference>
<dbReference type="PROSITE" id="PS51000">
    <property type="entry name" value="HTH_DEOR_2"/>
    <property type="match status" value="1"/>
</dbReference>
<evidence type="ECO:0000313" key="6">
    <source>
        <dbReference type="Proteomes" id="UP001146670"/>
    </source>
</evidence>
<evidence type="ECO:0000256" key="3">
    <source>
        <dbReference type="ARBA" id="ARBA00023163"/>
    </source>
</evidence>
<dbReference type="InterPro" id="IPR050313">
    <property type="entry name" value="Carb_Metab_HTH_regulators"/>
</dbReference>
<evidence type="ECO:0000313" key="5">
    <source>
        <dbReference type="EMBL" id="MCZ0725181.1"/>
    </source>
</evidence>
<name>A0A9X3FNP3_9LACT</name>
<dbReference type="Pfam" id="PF08220">
    <property type="entry name" value="HTH_DeoR"/>
    <property type="match status" value="1"/>
</dbReference>
<evidence type="ECO:0000256" key="1">
    <source>
        <dbReference type="ARBA" id="ARBA00023015"/>
    </source>
</evidence>
<comment type="caution">
    <text evidence="5">The sequence shown here is derived from an EMBL/GenBank/DDBJ whole genome shotgun (WGS) entry which is preliminary data.</text>
</comment>
<accession>A0A9X3FNP3</accession>
<dbReference type="InterPro" id="IPR037171">
    <property type="entry name" value="NagB/RpiA_transferase-like"/>
</dbReference>
<dbReference type="Pfam" id="PF00455">
    <property type="entry name" value="DeoRC"/>
    <property type="match status" value="1"/>
</dbReference>
<dbReference type="SMART" id="SM01134">
    <property type="entry name" value="DeoRC"/>
    <property type="match status" value="1"/>
</dbReference>
<keyword evidence="1" id="KW-0805">Transcription regulation</keyword>
<dbReference type="GO" id="GO:0003677">
    <property type="term" value="F:DNA binding"/>
    <property type="evidence" value="ECO:0007669"/>
    <property type="project" value="UniProtKB-KW"/>
</dbReference>
<gene>
    <name evidence="5" type="ORF">OW157_01190</name>
</gene>
<dbReference type="PANTHER" id="PTHR30363">
    <property type="entry name" value="HTH-TYPE TRANSCRIPTIONAL REGULATOR SRLR-RELATED"/>
    <property type="match status" value="1"/>
</dbReference>
<dbReference type="GO" id="GO:0003700">
    <property type="term" value="F:DNA-binding transcription factor activity"/>
    <property type="evidence" value="ECO:0007669"/>
    <property type="project" value="InterPro"/>
</dbReference>
<dbReference type="SUPFAM" id="SSF100950">
    <property type="entry name" value="NagB/RpiA/CoA transferase-like"/>
    <property type="match status" value="1"/>
</dbReference>
<sequence length="249" mass="27628">MLSQTRRQKIAQYVQDYKTVTVQDLVQVFDSSEATIRRDLKQLEEDKQITRVHGGAIAKQNLSGEDFFSDKLTRNAEAKARIGAFAASLVSSGETIYLDAGTTTRQMITHLPQDILVVTNSLSIANQLVQHMIETIIIGGKVKQATDAIVGHQALKQLEDYHFSKAFMGVNAIDLKFGMTTPDSQEAAIKQQAMQQSLRIYHLADASKFDQVTFAAVNPLDVGSLITVDLPDALYQRYHNELAMKVVTN</sequence>
<dbReference type="PRINTS" id="PR00037">
    <property type="entry name" value="HTHLACR"/>
</dbReference>
<evidence type="ECO:0000259" key="4">
    <source>
        <dbReference type="PROSITE" id="PS51000"/>
    </source>
</evidence>
<protein>
    <submittedName>
        <fullName evidence="5">DeoR/GlpR family DNA-binding transcription regulator</fullName>
    </submittedName>
</protein>
<keyword evidence="2 5" id="KW-0238">DNA-binding</keyword>
<dbReference type="PANTHER" id="PTHR30363:SF44">
    <property type="entry name" value="AGA OPERON TRANSCRIPTIONAL REPRESSOR-RELATED"/>
    <property type="match status" value="1"/>
</dbReference>
<evidence type="ECO:0000256" key="2">
    <source>
        <dbReference type="ARBA" id="ARBA00023125"/>
    </source>
</evidence>
<dbReference type="Gene3D" id="1.10.10.10">
    <property type="entry name" value="Winged helix-like DNA-binding domain superfamily/Winged helix DNA-binding domain"/>
    <property type="match status" value="1"/>
</dbReference>
<dbReference type="InterPro" id="IPR014036">
    <property type="entry name" value="DeoR-like_C"/>
</dbReference>
<dbReference type="Gene3D" id="3.40.50.1360">
    <property type="match status" value="1"/>
</dbReference>
<dbReference type="InterPro" id="IPR036390">
    <property type="entry name" value="WH_DNA-bd_sf"/>
</dbReference>
<dbReference type="PROSITE" id="PS00894">
    <property type="entry name" value="HTH_DEOR_1"/>
    <property type="match status" value="1"/>
</dbReference>
<dbReference type="AlphaFoldDB" id="A0A9X3FNP3"/>
<dbReference type="SMART" id="SM00420">
    <property type="entry name" value="HTH_DEOR"/>
    <property type="match status" value="1"/>
</dbReference>
<proteinExistence type="predicted"/>
<dbReference type="InterPro" id="IPR036388">
    <property type="entry name" value="WH-like_DNA-bd_sf"/>
</dbReference>
<dbReference type="SUPFAM" id="SSF46785">
    <property type="entry name" value="Winged helix' DNA-binding domain"/>
    <property type="match status" value="1"/>
</dbReference>
<keyword evidence="6" id="KW-1185">Reference proteome</keyword>
<keyword evidence="3" id="KW-0804">Transcription</keyword>
<reference evidence="5" key="1">
    <citation type="submission" date="2022-12" db="EMBL/GenBank/DDBJ databases">
        <title>Description and comparative metabolic analysis of Aerococcus sp. nov., isolated from the feces of a pig.</title>
        <authorList>
            <person name="Chang Y.-H."/>
        </authorList>
    </citation>
    <scope>NUCLEOTIDE SEQUENCE</scope>
    <source>
        <strain evidence="5">YH-aer222</strain>
    </source>
</reference>
<dbReference type="EMBL" id="JAPRFR010000001">
    <property type="protein sequence ID" value="MCZ0725181.1"/>
    <property type="molecule type" value="Genomic_DNA"/>
</dbReference>
<feature type="domain" description="HTH deoR-type" evidence="4">
    <location>
        <begin position="3"/>
        <end position="58"/>
    </location>
</feature>
<organism evidence="5 6">
    <name type="scientific">Aerococcus kribbianus</name>
    <dbReference type="NCBI Taxonomy" id="2999064"/>
    <lineage>
        <taxon>Bacteria</taxon>
        <taxon>Bacillati</taxon>
        <taxon>Bacillota</taxon>
        <taxon>Bacilli</taxon>
        <taxon>Lactobacillales</taxon>
        <taxon>Aerococcaceae</taxon>
        <taxon>Aerococcus</taxon>
    </lineage>
</organism>
<dbReference type="Proteomes" id="UP001146670">
    <property type="component" value="Unassembled WGS sequence"/>
</dbReference>